<name>A0A8T4IXX5_9ACTN</name>
<reference evidence="1" key="1">
    <citation type="submission" date="2021-04" db="EMBL/GenBank/DDBJ databases">
        <title>Sequencing of actinobacteria type strains.</title>
        <authorList>
            <person name="Nguyen G.-S."/>
            <person name="Wentzel A."/>
        </authorList>
    </citation>
    <scope>NUCLEOTIDE SEQUENCE</scope>
    <source>
        <strain evidence="1">DSM 42095</strain>
    </source>
</reference>
<dbReference type="Proteomes" id="UP000675554">
    <property type="component" value="Unassembled WGS sequence"/>
</dbReference>
<dbReference type="AlphaFoldDB" id="A0A8T4IXX5"/>
<dbReference type="EMBL" id="JAGSMN010000570">
    <property type="protein sequence ID" value="MBR7676012.1"/>
    <property type="molecule type" value="Genomic_DNA"/>
</dbReference>
<evidence type="ECO:0000313" key="2">
    <source>
        <dbReference type="Proteomes" id="UP000675554"/>
    </source>
</evidence>
<proteinExistence type="predicted"/>
<keyword evidence="2" id="KW-1185">Reference proteome</keyword>
<organism evidence="1 2">
    <name type="scientific">Streptomyces daliensis</name>
    <dbReference type="NCBI Taxonomy" id="299421"/>
    <lineage>
        <taxon>Bacteria</taxon>
        <taxon>Bacillati</taxon>
        <taxon>Actinomycetota</taxon>
        <taxon>Actinomycetes</taxon>
        <taxon>Kitasatosporales</taxon>
        <taxon>Streptomycetaceae</taxon>
        <taxon>Streptomyces</taxon>
    </lineage>
</organism>
<evidence type="ECO:0000313" key="1">
    <source>
        <dbReference type="EMBL" id="MBR7676012.1"/>
    </source>
</evidence>
<accession>A0A8T4IXX5</accession>
<comment type="caution">
    <text evidence="1">The sequence shown here is derived from an EMBL/GenBank/DDBJ whole genome shotgun (WGS) entry which is preliminary data.</text>
</comment>
<protein>
    <submittedName>
        <fullName evidence="1">Uncharacterized protein</fullName>
    </submittedName>
</protein>
<gene>
    <name evidence="1" type="ORF">KDA82_23975</name>
</gene>
<sequence length="70" mass="7935">MTDIVDGQELLERIRRARDWAAKEEAKFKEVGEEVGSTEDLAFAVNYVAYGAVREVLDEVLQPGVHDRNE</sequence>